<dbReference type="PANTHER" id="PTHR43077">
    <property type="entry name" value="TRANSPORT PERMEASE YVFS-RELATED"/>
    <property type="match status" value="1"/>
</dbReference>
<dbReference type="NCBIfam" id="TIGR03057">
    <property type="entry name" value="xxxLxxG_by_4"/>
    <property type="match status" value="1"/>
</dbReference>
<evidence type="ECO:0008006" key="8">
    <source>
        <dbReference type="Google" id="ProtNLM"/>
    </source>
</evidence>
<evidence type="ECO:0000313" key="7">
    <source>
        <dbReference type="Proteomes" id="UP001434337"/>
    </source>
</evidence>
<name>A0ABZ3CDM9_9ACTN</name>
<dbReference type="Proteomes" id="UP001434337">
    <property type="component" value="Chromosome"/>
</dbReference>
<dbReference type="EMBL" id="CP115965">
    <property type="protein sequence ID" value="WZX00140.1"/>
    <property type="molecule type" value="Genomic_DNA"/>
</dbReference>
<dbReference type="RefSeq" id="WP_342373520.1">
    <property type="nucleotide sequence ID" value="NZ_CP115965.1"/>
</dbReference>
<feature type="transmembrane region" description="Helical" evidence="5">
    <location>
        <begin position="742"/>
        <end position="766"/>
    </location>
</feature>
<dbReference type="InterPro" id="IPR023908">
    <property type="entry name" value="xxxLxxG_rpt"/>
</dbReference>
<keyword evidence="2 5" id="KW-0812">Transmembrane</keyword>
<proteinExistence type="predicted"/>
<dbReference type="SUPFAM" id="SSF101967">
    <property type="entry name" value="Adhesin YadA, collagen-binding domain"/>
    <property type="match status" value="1"/>
</dbReference>
<dbReference type="Gene3D" id="1.10.287.950">
    <property type="entry name" value="Methyl-accepting chemotaxis protein"/>
    <property type="match status" value="2"/>
</dbReference>
<evidence type="ECO:0000256" key="1">
    <source>
        <dbReference type="ARBA" id="ARBA00004141"/>
    </source>
</evidence>
<dbReference type="InterPro" id="IPR011049">
    <property type="entry name" value="Serralysin-like_metalloprot_C"/>
</dbReference>
<feature type="transmembrane region" description="Helical" evidence="5">
    <location>
        <begin position="710"/>
        <end position="736"/>
    </location>
</feature>
<dbReference type="PANTHER" id="PTHR43077:SF10">
    <property type="entry name" value="TRANSPORT PERMEASE PROTEIN"/>
    <property type="match status" value="1"/>
</dbReference>
<organism evidence="6 7">
    <name type="scientific">Propioniciclava soli</name>
    <dbReference type="NCBI Taxonomy" id="2775081"/>
    <lineage>
        <taxon>Bacteria</taxon>
        <taxon>Bacillati</taxon>
        <taxon>Actinomycetota</taxon>
        <taxon>Actinomycetes</taxon>
        <taxon>Propionibacteriales</taxon>
        <taxon>Propionibacteriaceae</taxon>
        <taxon>Propioniciclava</taxon>
    </lineage>
</organism>
<dbReference type="SUPFAM" id="SSF58104">
    <property type="entry name" value="Methyl-accepting chemotaxis protein (MCP) signaling domain"/>
    <property type="match status" value="1"/>
</dbReference>
<protein>
    <recommendedName>
        <fullName evidence="8">YhgE/Pip domain-containing protein</fullName>
    </recommendedName>
</protein>
<evidence type="ECO:0000256" key="4">
    <source>
        <dbReference type="ARBA" id="ARBA00023136"/>
    </source>
</evidence>
<accession>A0ABZ3CDM9</accession>
<reference evidence="6 7" key="1">
    <citation type="journal article" date="2023" name="Environ Microbiome">
        <title>A coral-associated actinobacterium mitigates coral bleaching under heat stress.</title>
        <authorList>
            <person name="Li J."/>
            <person name="Zou Y."/>
            <person name="Li Q."/>
            <person name="Zhang J."/>
            <person name="Bourne D.G."/>
            <person name="Lyu Y."/>
            <person name="Liu C."/>
            <person name="Zhang S."/>
        </authorList>
    </citation>
    <scope>NUCLEOTIDE SEQUENCE [LARGE SCALE GENOMIC DNA]</scope>
    <source>
        <strain evidence="6 7">SCSIO 13291</strain>
    </source>
</reference>
<keyword evidence="3 5" id="KW-1133">Transmembrane helix</keyword>
<evidence type="ECO:0000313" key="6">
    <source>
        <dbReference type="EMBL" id="WZX00140.1"/>
    </source>
</evidence>
<evidence type="ECO:0000256" key="2">
    <source>
        <dbReference type="ARBA" id="ARBA00022692"/>
    </source>
</evidence>
<feature type="transmembrane region" description="Helical" evidence="5">
    <location>
        <begin position="818"/>
        <end position="841"/>
    </location>
</feature>
<keyword evidence="4 5" id="KW-0472">Membrane</keyword>
<comment type="subcellular location">
    <subcellularLocation>
        <location evidence="1">Membrane</location>
        <topology evidence="1">Multi-pass membrane protein</topology>
    </subcellularLocation>
</comment>
<evidence type="ECO:0000256" key="5">
    <source>
        <dbReference type="SAM" id="Phobius"/>
    </source>
</evidence>
<dbReference type="InterPro" id="IPR051328">
    <property type="entry name" value="T7SS_ABC-Transporter"/>
</dbReference>
<sequence length="857" mass="84996">MKTRPRWQRLAAFILTPLLVAGAILAVQGGFSSRAQRVEAAIVNLDEMVTIDGRPVPLGRQLAAELTSNDRQENFAWVLADEKTAATGLDSGRFAAVVTVPTNFSAAATSTTGEPGEARRATVSVTTSPRSALSESSLGQSLADASVTALNQELATVYLDNIYLGFSTMHGELGKAADGARQIADGQQELTSGLDEAGSGASQLDEGLGQLVGNNDQLNGGGDQLRTGSEQLATGLGELDAAVRDLPGSTQALASGAGELAAAAQAAAGAGGALAQGTNGLSQGAGDLADGTTKLDAGVQQYVQGTKSYVTNANAALRVASAGQESLAPLVGGVDTLVGETADGAGSLADKAGPALKGASSALDGGDALASAAAATVQQVKTAQATATQLAKGDKTLSCPASLRDTAGACEAYAQGVRAGGQASGEALSKAPTAAVAEAAATVTKTNAAVRPGLTGVSDGVRKLAEATASAKKTWQDMRGQIPGADTSQGDQLDQLIAGGEQLLDSGPMLVSGSASLKRGGEQLRDGAGSLADGSHQLADGLGRLASGTHAVAEGTGALSSAAPTLAEGVADAARGGADMARGVQQYTVGITQYTDGVRQAGDGAKQLTEGLEQAGSGSAELGEGTRDLAGGLDEAVAGVPNYSEQERSTLSEVAASPIEIENAGGSEGTGLAALVMIAALWVGTLAAARAPQGSALVRSNVGSARILGATLAPVAAVGVTLGVLLGGVGGAVLGLHAVRVVGLMGLMAAAGFTFAVVNLALVMWLGPWGRVLSGAMWLIPTLPLLTRTVAGLVEPLLPASPASPALDAASAWATGQSVTGSVIALATWALVGLLLVAAWLHRRRATTARALMARAM</sequence>
<keyword evidence="7" id="KW-1185">Reference proteome</keyword>
<gene>
    <name evidence="6" type="ORF">PCC79_08155</name>
</gene>
<evidence type="ECO:0000256" key="3">
    <source>
        <dbReference type="ARBA" id="ARBA00022989"/>
    </source>
</evidence>